<evidence type="ECO:0000313" key="3">
    <source>
        <dbReference type="EMBL" id="MDR6300175.1"/>
    </source>
</evidence>
<reference evidence="3 4" key="1">
    <citation type="submission" date="2023-07" db="EMBL/GenBank/DDBJ databases">
        <title>Genomic Encyclopedia of Type Strains, Phase IV (KMG-IV): sequencing the most valuable type-strain genomes for metagenomic binning, comparative biology and taxonomic classification.</title>
        <authorList>
            <person name="Goeker M."/>
        </authorList>
    </citation>
    <scope>NUCLEOTIDE SEQUENCE [LARGE SCALE GENOMIC DNA]</scope>
    <source>
        <strain evidence="3 4">DSM 102814</strain>
    </source>
</reference>
<dbReference type="Pfam" id="PF03544">
    <property type="entry name" value="TonB_C"/>
    <property type="match status" value="1"/>
</dbReference>
<dbReference type="RefSeq" id="WP_309727077.1">
    <property type="nucleotide sequence ID" value="NZ_JAVDQA010000001.1"/>
</dbReference>
<dbReference type="InterPro" id="IPR051045">
    <property type="entry name" value="TonB-dependent_transducer"/>
</dbReference>
<gene>
    <name evidence="3" type="ORF">GGR31_000791</name>
</gene>
<evidence type="ECO:0000313" key="4">
    <source>
        <dbReference type="Proteomes" id="UP001257659"/>
    </source>
</evidence>
<organism evidence="3 4">
    <name type="scientific">Mesonia maritima</name>
    <dbReference type="NCBI Taxonomy" id="1793873"/>
    <lineage>
        <taxon>Bacteria</taxon>
        <taxon>Pseudomonadati</taxon>
        <taxon>Bacteroidota</taxon>
        <taxon>Flavobacteriia</taxon>
        <taxon>Flavobacteriales</taxon>
        <taxon>Flavobacteriaceae</taxon>
        <taxon>Mesonia</taxon>
    </lineage>
</organism>
<dbReference type="PANTHER" id="PTHR33446">
    <property type="entry name" value="PROTEIN TONB-RELATED"/>
    <property type="match status" value="1"/>
</dbReference>
<sequence>MKSQEQKPQVKTKFIYFQLGLIVALLCSIFLIEHKTTVKEKEKPVIIYQASLMEKTPIYKVKTETPEPIKKQKASSQKSKNNDELKIIDNKDFLKSLFNNEAKIDDGKVDEDLGKKLEEPTTIIEDNIPINYLKVEEAPIFPGCEKYDSKAERSSCFSSQIAKLVQRKFDSSIGQELGLSGEQRIYVTFTVDEKGKVVDIKAVSKVDALAKEAERVTKLLPTMKPGKQQGKNVPVTYALPITFNLQ</sequence>
<feature type="transmembrane region" description="Helical" evidence="1">
    <location>
        <begin position="14"/>
        <end position="32"/>
    </location>
</feature>
<comment type="caution">
    <text evidence="3">The sequence shown here is derived from an EMBL/GenBank/DDBJ whole genome shotgun (WGS) entry which is preliminary data.</text>
</comment>
<accession>A0ABU1K4I9</accession>
<keyword evidence="1" id="KW-1133">Transmembrane helix</keyword>
<dbReference type="PANTHER" id="PTHR33446:SF2">
    <property type="entry name" value="PROTEIN TONB"/>
    <property type="match status" value="1"/>
</dbReference>
<evidence type="ECO:0000259" key="2">
    <source>
        <dbReference type="Pfam" id="PF03544"/>
    </source>
</evidence>
<dbReference type="SUPFAM" id="SSF74653">
    <property type="entry name" value="TolA/TonB C-terminal domain"/>
    <property type="match status" value="1"/>
</dbReference>
<feature type="domain" description="TonB C-terminal" evidence="2">
    <location>
        <begin position="185"/>
        <end position="245"/>
    </location>
</feature>
<dbReference type="Gene3D" id="3.30.1150.10">
    <property type="match status" value="1"/>
</dbReference>
<keyword evidence="1" id="KW-0812">Transmembrane</keyword>
<keyword evidence="4" id="KW-1185">Reference proteome</keyword>
<protein>
    <submittedName>
        <fullName evidence="3">Protein TonB</fullName>
    </submittedName>
</protein>
<dbReference type="InterPro" id="IPR037682">
    <property type="entry name" value="TonB_C"/>
</dbReference>
<dbReference type="Proteomes" id="UP001257659">
    <property type="component" value="Unassembled WGS sequence"/>
</dbReference>
<keyword evidence="1" id="KW-0472">Membrane</keyword>
<dbReference type="EMBL" id="JAVDQA010000001">
    <property type="protein sequence ID" value="MDR6300175.1"/>
    <property type="molecule type" value="Genomic_DNA"/>
</dbReference>
<proteinExistence type="predicted"/>
<name>A0ABU1K4I9_9FLAO</name>
<evidence type="ECO:0000256" key="1">
    <source>
        <dbReference type="SAM" id="Phobius"/>
    </source>
</evidence>